<dbReference type="AlphaFoldDB" id="A0A8J9VTQ9"/>
<feature type="region of interest" description="Disordered" evidence="1">
    <location>
        <begin position="54"/>
        <end position="92"/>
    </location>
</feature>
<keyword evidence="3" id="KW-1185">Reference proteome</keyword>
<organism evidence="2 3">
    <name type="scientific">Branchiostoma lanceolatum</name>
    <name type="common">Common lancelet</name>
    <name type="synonym">Amphioxus lanceolatum</name>
    <dbReference type="NCBI Taxonomy" id="7740"/>
    <lineage>
        <taxon>Eukaryota</taxon>
        <taxon>Metazoa</taxon>
        <taxon>Chordata</taxon>
        <taxon>Cephalochordata</taxon>
        <taxon>Leptocardii</taxon>
        <taxon>Amphioxiformes</taxon>
        <taxon>Branchiostomatidae</taxon>
        <taxon>Branchiostoma</taxon>
    </lineage>
</organism>
<dbReference type="Proteomes" id="UP000838412">
    <property type="component" value="Chromosome 1"/>
</dbReference>
<evidence type="ECO:0000256" key="1">
    <source>
        <dbReference type="SAM" id="MobiDB-lite"/>
    </source>
</evidence>
<dbReference type="OrthoDB" id="6039849at2759"/>
<reference evidence="2" key="1">
    <citation type="submission" date="2022-01" db="EMBL/GenBank/DDBJ databases">
        <authorList>
            <person name="Braso-Vives M."/>
        </authorList>
    </citation>
    <scope>NUCLEOTIDE SEQUENCE</scope>
</reference>
<sequence>MLLKNVSSVQLGVVARACNPATWRLGLVDRLRPGVLRRAVLWRSGVHAKFGIDMVSPGEPRATRSSKEGRTGPGWKQSRQKSPCRSVAGSRP</sequence>
<gene>
    <name evidence="2" type="primary">Hypp276</name>
    <name evidence="2" type="ORF">BLAG_LOCUS967</name>
</gene>
<accession>A0A8J9VTQ9</accession>
<proteinExistence type="predicted"/>
<evidence type="ECO:0000313" key="2">
    <source>
        <dbReference type="EMBL" id="CAH1230043.1"/>
    </source>
</evidence>
<dbReference type="EMBL" id="OV696686">
    <property type="protein sequence ID" value="CAH1230043.1"/>
    <property type="molecule type" value="Genomic_DNA"/>
</dbReference>
<protein>
    <submittedName>
        <fullName evidence="2">Hypp276 protein</fullName>
    </submittedName>
</protein>
<evidence type="ECO:0000313" key="3">
    <source>
        <dbReference type="Proteomes" id="UP000838412"/>
    </source>
</evidence>
<feature type="compositionally biased region" description="Basic and acidic residues" evidence="1">
    <location>
        <begin position="61"/>
        <end position="70"/>
    </location>
</feature>
<name>A0A8J9VTQ9_BRALA</name>